<reference evidence="1 2" key="1">
    <citation type="submission" date="2020-08" db="EMBL/GenBank/DDBJ databases">
        <title>Genome public.</title>
        <authorList>
            <person name="Liu C."/>
            <person name="Sun Q."/>
        </authorList>
    </citation>
    <scope>NUCLEOTIDE SEQUENCE [LARGE SCALE GENOMIC DNA]</scope>
    <source>
        <strain evidence="1 2">NSJ-7</strain>
    </source>
</reference>
<dbReference type="Gene3D" id="1.10.10.10">
    <property type="entry name" value="Winged helix-like DNA-binding domain superfamily/Winged helix DNA-binding domain"/>
    <property type="match status" value="1"/>
</dbReference>
<dbReference type="SUPFAM" id="SSF46785">
    <property type="entry name" value="Winged helix' DNA-binding domain"/>
    <property type="match status" value="1"/>
</dbReference>
<protein>
    <submittedName>
        <fullName evidence="1">Rrf2 family transcriptional regulator</fullName>
    </submittedName>
</protein>
<dbReference type="Proteomes" id="UP000635828">
    <property type="component" value="Unassembled WGS sequence"/>
</dbReference>
<dbReference type="RefSeq" id="WP_024728887.1">
    <property type="nucleotide sequence ID" value="NZ_JACOOS010000033.1"/>
</dbReference>
<dbReference type="Pfam" id="PF02082">
    <property type="entry name" value="Rrf2"/>
    <property type="match status" value="1"/>
</dbReference>
<dbReference type="InterPro" id="IPR030489">
    <property type="entry name" value="TR_Rrf2-type_CS"/>
</dbReference>
<accession>A0ABR7FVH0</accession>
<proteinExistence type="predicted"/>
<dbReference type="InterPro" id="IPR036388">
    <property type="entry name" value="WH-like_DNA-bd_sf"/>
</dbReference>
<dbReference type="InterPro" id="IPR036390">
    <property type="entry name" value="WH_DNA-bd_sf"/>
</dbReference>
<evidence type="ECO:0000313" key="2">
    <source>
        <dbReference type="Proteomes" id="UP000635828"/>
    </source>
</evidence>
<dbReference type="InterPro" id="IPR000944">
    <property type="entry name" value="Tscrpt_reg_Rrf2"/>
</dbReference>
<organism evidence="1 2">
    <name type="scientific">Anaerostipes hominis</name>
    <name type="common">ex Liu et al. 2021</name>
    <dbReference type="NCBI Taxonomy" id="2763018"/>
    <lineage>
        <taxon>Bacteria</taxon>
        <taxon>Bacillati</taxon>
        <taxon>Bacillota</taxon>
        <taxon>Clostridia</taxon>
        <taxon>Lachnospirales</taxon>
        <taxon>Lachnospiraceae</taxon>
        <taxon>Anaerostipes</taxon>
    </lineage>
</organism>
<dbReference type="PANTHER" id="PTHR33221">
    <property type="entry name" value="WINGED HELIX-TURN-HELIX TRANSCRIPTIONAL REGULATOR, RRF2 FAMILY"/>
    <property type="match status" value="1"/>
</dbReference>
<dbReference type="PANTHER" id="PTHR33221:SF15">
    <property type="entry name" value="HTH-TYPE TRANSCRIPTIONAL REGULATOR YWGB-RELATED"/>
    <property type="match status" value="1"/>
</dbReference>
<dbReference type="PROSITE" id="PS01332">
    <property type="entry name" value="HTH_RRF2_1"/>
    <property type="match status" value="1"/>
</dbReference>
<evidence type="ECO:0000313" key="1">
    <source>
        <dbReference type="EMBL" id="MBC5679179.1"/>
    </source>
</evidence>
<name>A0ABR7FVH0_9FIRM</name>
<keyword evidence="2" id="KW-1185">Reference proteome</keyword>
<sequence>MNSEFTIAVHALVFLNHKGESVSSDKLAANICTNPARVRKIMGKLKKKGLISTKEGVVGGYLFDLEPSKVTLYDISSALNVPFVSSSWRSGNSDLPCLVASGMAGIMDDIYGSLDQLCKDHLKQVTIQTIDQKIFGSSKLKENDACRKWKESRSY</sequence>
<comment type="caution">
    <text evidence="1">The sequence shown here is derived from an EMBL/GenBank/DDBJ whole genome shotgun (WGS) entry which is preliminary data.</text>
</comment>
<dbReference type="PROSITE" id="PS51197">
    <property type="entry name" value="HTH_RRF2_2"/>
    <property type="match status" value="1"/>
</dbReference>
<gene>
    <name evidence="1" type="ORF">H8S22_16950</name>
</gene>
<dbReference type="EMBL" id="JACOOS010000033">
    <property type="protein sequence ID" value="MBC5679179.1"/>
    <property type="molecule type" value="Genomic_DNA"/>
</dbReference>